<protein>
    <submittedName>
        <fullName evidence="2">Transporter substrate-binding domain-containing protein</fullName>
    </submittedName>
</protein>
<organism evidence="2 3">
    <name type="scientific">Bowmanella denitrificans</name>
    <dbReference type="NCBI Taxonomy" id="366582"/>
    <lineage>
        <taxon>Bacteria</taxon>
        <taxon>Pseudomonadati</taxon>
        <taxon>Pseudomonadota</taxon>
        <taxon>Gammaproteobacteria</taxon>
        <taxon>Alteromonadales</taxon>
        <taxon>Alteromonadaceae</taxon>
        <taxon>Bowmanella</taxon>
    </lineage>
</organism>
<name>A0ABN0XD43_9ALTE</name>
<comment type="caution">
    <text evidence="2">The sequence shown here is derived from an EMBL/GenBank/DDBJ whole genome shotgun (WGS) entry which is preliminary data.</text>
</comment>
<sequence>MPSKGTLYSVPKCEGQDMRYLWLLMILVGLMVGVKTAVAASSTLIYPRQAMENTVDTDYAVVLLSRALQEAELKHSLQPSRETLVQSRALKQLQLGDGIDVAWSMTSTERESALQPVRIPIYKGLYGWRLLMIKPESQAQLTQVNNLSDLTALTLLQGRGWPDTHVLQANGVRVAGTPHTEDLFDMLQRQRGIAFPRSVLEIWREHDYHQGRFAVETHLVLYYPTALYYFFRPSDTSLANEVEKGLRRLLETGEFDRLFMQYHGEDLEKAKLHQRTIIPLWNPLLPAQTPLEQDNLWYRP</sequence>
<keyword evidence="1" id="KW-1133">Transmembrane helix</keyword>
<dbReference type="SUPFAM" id="SSF53850">
    <property type="entry name" value="Periplasmic binding protein-like II"/>
    <property type="match status" value="1"/>
</dbReference>
<reference evidence="2 3" key="1">
    <citation type="journal article" date="2019" name="Int. J. Syst. Evol. Microbiol.">
        <title>The Global Catalogue of Microorganisms (GCM) 10K type strain sequencing project: providing services to taxonomists for standard genome sequencing and annotation.</title>
        <authorList>
            <consortium name="The Broad Institute Genomics Platform"/>
            <consortium name="The Broad Institute Genome Sequencing Center for Infectious Disease"/>
            <person name="Wu L."/>
            <person name="Ma J."/>
        </authorList>
    </citation>
    <scope>NUCLEOTIDE SEQUENCE [LARGE SCALE GENOMIC DNA]</scope>
    <source>
        <strain evidence="2 3">JCM 13378</strain>
    </source>
</reference>
<proteinExistence type="predicted"/>
<dbReference type="Proteomes" id="UP001501757">
    <property type="component" value="Unassembled WGS sequence"/>
</dbReference>
<feature type="transmembrane region" description="Helical" evidence="1">
    <location>
        <begin position="20"/>
        <end position="46"/>
    </location>
</feature>
<evidence type="ECO:0000256" key="1">
    <source>
        <dbReference type="SAM" id="Phobius"/>
    </source>
</evidence>
<keyword evidence="3" id="KW-1185">Reference proteome</keyword>
<keyword evidence="1" id="KW-0472">Membrane</keyword>
<evidence type="ECO:0000313" key="2">
    <source>
        <dbReference type="EMBL" id="GAA0361181.1"/>
    </source>
</evidence>
<evidence type="ECO:0000313" key="3">
    <source>
        <dbReference type="Proteomes" id="UP001501757"/>
    </source>
</evidence>
<accession>A0ABN0XD43</accession>
<dbReference type="EMBL" id="BAAAEI010000014">
    <property type="protein sequence ID" value="GAA0361181.1"/>
    <property type="molecule type" value="Genomic_DNA"/>
</dbReference>
<gene>
    <name evidence="2" type="ORF">GCM10009092_26880</name>
</gene>
<keyword evidence="1" id="KW-0812">Transmembrane</keyword>